<organism evidence="2 3">
    <name type="scientific">Marmota monax</name>
    <name type="common">Woodchuck</name>
    <dbReference type="NCBI Taxonomy" id="9995"/>
    <lineage>
        <taxon>Eukaryota</taxon>
        <taxon>Metazoa</taxon>
        <taxon>Chordata</taxon>
        <taxon>Craniata</taxon>
        <taxon>Vertebrata</taxon>
        <taxon>Euteleostomi</taxon>
        <taxon>Mammalia</taxon>
        <taxon>Eutheria</taxon>
        <taxon>Euarchontoglires</taxon>
        <taxon>Glires</taxon>
        <taxon>Rodentia</taxon>
        <taxon>Sciuromorpha</taxon>
        <taxon>Sciuridae</taxon>
        <taxon>Xerinae</taxon>
        <taxon>Marmotini</taxon>
        <taxon>Marmota</taxon>
    </lineage>
</organism>
<name>A0A5E4D821_MARMO</name>
<feature type="region of interest" description="Disordered" evidence="1">
    <location>
        <begin position="60"/>
        <end position="124"/>
    </location>
</feature>
<protein>
    <submittedName>
        <fullName evidence="2">Uncharacterized protein</fullName>
    </submittedName>
</protein>
<feature type="compositionally biased region" description="Low complexity" evidence="1">
    <location>
        <begin position="113"/>
        <end position="124"/>
    </location>
</feature>
<evidence type="ECO:0000313" key="2">
    <source>
        <dbReference type="EMBL" id="VTJ90305.1"/>
    </source>
</evidence>
<evidence type="ECO:0000256" key="1">
    <source>
        <dbReference type="SAM" id="MobiDB-lite"/>
    </source>
</evidence>
<dbReference type="Proteomes" id="UP000335636">
    <property type="component" value="Unassembled WGS sequence"/>
</dbReference>
<gene>
    <name evidence="2" type="ORF">MONAX_5E013999</name>
</gene>
<evidence type="ECO:0000313" key="3">
    <source>
        <dbReference type="Proteomes" id="UP000335636"/>
    </source>
</evidence>
<keyword evidence="3" id="KW-1185">Reference proteome</keyword>
<dbReference type="AlphaFoldDB" id="A0A5E4D821"/>
<dbReference type="EMBL" id="CABDUW010004353">
    <property type="protein sequence ID" value="VTJ90305.1"/>
    <property type="molecule type" value="Genomic_DNA"/>
</dbReference>
<accession>A0A5E4D821</accession>
<proteinExistence type="predicted"/>
<feature type="compositionally biased region" description="Basic and acidic residues" evidence="1">
    <location>
        <begin position="67"/>
        <end position="91"/>
    </location>
</feature>
<sequence>MQKIPSLVGNVAELALKATLVGSSSPGFTCSLGDASVSMIDSRKSTDAASSSSCVTDISHFFRKKRKPEEESPWKDDAKEIKQKQEVKEGSGDPIPSGNEVSKNMEEEEAENQAESWAALEGTV</sequence>
<comment type="caution">
    <text evidence="2">The sequence shown here is derived from an EMBL/GenBank/DDBJ whole genome shotgun (WGS) entry which is preliminary data.</text>
</comment>
<reference evidence="2" key="1">
    <citation type="submission" date="2019-04" db="EMBL/GenBank/DDBJ databases">
        <authorList>
            <person name="Alioto T."/>
            <person name="Alioto T."/>
        </authorList>
    </citation>
    <scope>NUCLEOTIDE SEQUENCE [LARGE SCALE GENOMIC DNA]</scope>
</reference>